<evidence type="ECO:0000256" key="1">
    <source>
        <dbReference type="ARBA" id="ARBA00001974"/>
    </source>
</evidence>
<feature type="domain" description="FAD/NAD(P)-binding" evidence="5">
    <location>
        <begin position="5"/>
        <end position="314"/>
    </location>
</feature>
<dbReference type="Pfam" id="PF07992">
    <property type="entry name" value="Pyr_redox_2"/>
    <property type="match status" value="1"/>
</dbReference>
<feature type="domain" description="Pyridine nucleotide-disulphide oxidoreductase dimerisation" evidence="4">
    <location>
        <begin position="340"/>
        <end position="427"/>
    </location>
</feature>
<keyword evidence="7" id="KW-1185">Reference proteome</keyword>
<dbReference type="RefSeq" id="WP_187329243.1">
    <property type="nucleotide sequence ID" value="NZ_CP021983.2"/>
</dbReference>
<dbReference type="PANTHER" id="PTHR43014">
    <property type="entry name" value="MERCURIC REDUCTASE"/>
    <property type="match status" value="1"/>
</dbReference>
<dbReference type="InterPro" id="IPR036188">
    <property type="entry name" value="FAD/NAD-bd_sf"/>
</dbReference>
<dbReference type="PANTHER" id="PTHR43014:SF2">
    <property type="entry name" value="MERCURIC REDUCTASE"/>
    <property type="match status" value="1"/>
</dbReference>
<dbReference type="PRINTS" id="PR00368">
    <property type="entry name" value="FADPNR"/>
</dbReference>
<dbReference type="InterPro" id="IPR004099">
    <property type="entry name" value="Pyr_nucl-diS_OxRdtase_dimer"/>
</dbReference>
<protein>
    <submittedName>
        <fullName evidence="6">Pyridine nucleotide-disulfide oxidoreductase</fullName>
    </submittedName>
</protein>
<dbReference type="Pfam" id="PF02852">
    <property type="entry name" value="Pyr_redox_dim"/>
    <property type="match status" value="1"/>
</dbReference>
<reference evidence="6 7" key="1">
    <citation type="journal article" date="2016" name="Biochim. Biophys. Acta">
        <title>Characterization of red-shifted phycobilisomes isolated from the chlorophyll f-containing cyanobacterium Halomicronema hongdechloris.</title>
        <authorList>
            <person name="Li Y."/>
            <person name="Lin Y."/>
            <person name="Garvey C.J."/>
            <person name="Birch D."/>
            <person name="Corkery R.W."/>
            <person name="Loughlin P.C."/>
            <person name="Scheer H."/>
            <person name="Willows R.D."/>
            <person name="Chen M."/>
        </authorList>
    </citation>
    <scope>NUCLEOTIDE SEQUENCE [LARGE SCALE GENOMIC DNA]</scope>
    <source>
        <strain evidence="6 7">C2206</strain>
    </source>
</reference>
<dbReference type="PRINTS" id="PR00411">
    <property type="entry name" value="PNDRDTASEI"/>
</dbReference>
<evidence type="ECO:0000259" key="5">
    <source>
        <dbReference type="Pfam" id="PF07992"/>
    </source>
</evidence>
<dbReference type="EMBL" id="CP021983">
    <property type="protein sequence ID" value="ASC69595.1"/>
    <property type="molecule type" value="Genomic_DNA"/>
</dbReference>
<comment type="cofactor">
    <cofactor evidence="1">
        <name>FAD</name>
        <dbReference type="ChEBI" id="CHEBI:57692"/>
    </cofactor>
</comment>
<proteinExistence type="predicted"/>
<evidence type="ECO:0000313" key="6">
    <source>
        <dbReference type="EMBL" id="ASC69595.1"/>
    </source>
</evidence>
<dbReference type="SUPFAM" id="SSF55424">
    <property type="entry name" value="FAD/NAD-linked reductases, dimerisation (C-terminal) domain"/>
    <property type="match status" value="1"/>
</dbReference>
<evidence type="ECO:0000256" key="2">
    <source>
        <dbReference type="ARBA" id="ARBA00022630"/>
    </source>
</evidence>
<dbReference type="SUPFAM" id="SSF51905">
    <property type="entry name" value="FAD/NAD(P)-binding domain"/>
    <property type="match status" value="1"/>
</dbReference>
<evidence type="ECO:0000259" key="4">
    <source>
        <dbReference type="Pfam" id="PF02852"/>
    </source>
</evidence>
<dbReference type="InterPro" id="IPR016156">
    <property type="entry name" value="FAD/NAD-linked_Rdtase_dimer_sf"/>
</dbReference>
<dbReference type="Proteomes" id="UP000191901">
    <property type="component" value="Chromosome"/>
</dbReference>
<evidence type="ECO:0000256" key="3">
    <source>
        <dbReference type="ARBA" id="ARBA00022827"/>
    </source>
</evidence>
<accession>A0A1Z3HH43</accession>
<dbReference type="KEGG" id="hhg:XM38_005220"/>
<dbReference type="GO" id="GO:0003955">
    <property type="term" value="F:NAD(P)H dehydrogenase (quinone) activity"/>
    <property type="evidence" value="ECO:0007669"/>
    <property type="project" value="TreeGrafter"/>
</dbReference>
<dbReference type="InterPro" id="IPR023753">
    <property type="entry name" value="FAD/NAD-binding_dom"/>
</dbReference>
<gene>
    <name evidence="6" type="ORF">XM38_005220</name>
</gene>
<dbReference type="Gene3D" id="3.50.50.60">
    <property type="entry name" value="FAD/NAD(P)-binding domain"/>
    <property type="match status" value="2"/>
</dbReference>
<dbReference type="GO" id="GO:0050660">
    <property type="term" value="F:flavin adenine dinucleotide binding"/>
    <property type="evidence" value="ECO:0007669"/>
    <property type="project" value="TreeGrafter"/>
</dbReference>
<evidence type="ECO:0000313" key="7">
    <source>
        <dbReference type="Proteomes" id="UP000191901"/>
    </source>
</evidence>
<dbReference type="STRING" id="1641165.XM38_05225"/>
<organism evidence="6 7">
    <name type="scientific">Halomicronema hongdechloris C2206</name>
    <dbReference type="NCBI Taxonomy" id="1641165"/>
    <lineage>
        <taxon>Bacteria</taxon>
        <taxon>Bacillati</taxon>
        <taxon>Cyanobacteriota</taxon>
        <taxon>Cyanophyceae</taxon>
        <taxon>Nodosilineales</taxon>
        <taxon>Nodosilineaceae</taxon>
        <taxon>Halomicronema</taxon>
    </lineage>
</organism>
<keyword evidence="2" id="KW-0285">Flavoprotein</keyword>
<dbReference type="Gene3D" id="3.30.390.30">
    <property type="match status" value="1"/>
</dbReference>
<keyword evidence="3" id="KW-0274">FAD</keyword>
<name>A0A1Z3HH43_9CYAN</name>
<sequence length="473" mass="52060">MAVDYDLVVLGGTWEGREVALTGALQGARVALVEPTVNPLQAQLWGQALMALGRQWRDIQQATEWLPLTPDSLAGNLVQQWARAVAQLGQETVSRHHLALQGVDVVTDAAQFVSHPRLAVSSGRRQLTARAYLIATGAQTPPPEAVPLAARTYLTPETLGQLETWPRHLTILGSTPPALALSQAFRSLGVRVALVLPTVSPLPGEDPETVQLILSQLQVDGIELHRQRSLRQVAPRPAGWQVTTEDADWLTDHILVATAPLPAIASLNLEAVGISWGRQGLPVSDTLQTHHPRIFALGSVLGGYGLSALARYEGHIALANALYLPRSRVQYHHIPYRLETIPPLDRVGLTAQQAQRYYGDAARVIQVGRQHTLQAQMSNDPTGFCRLIVHRNGTVLGAHIIGDRSRDLIQTVALLMTQGGKINALARLPTAASEAHDLLRQAAQQWQQNRWQPGRWRRDWAENWFNWRRSAVR</sequence>
<dbReference type="AlphaFoldDB" id="A0A1Z3HH43"/>